<feature type="domain" description="Helicase C-terminal" evidence="5">
    <location>
        <begin position="216"/>
        <end position="360"/>
    </location>
</feature>
<dbReference type="PROSITE" id="PS51194">
    <property type="entry name" value="HELICASE_CTER"/>
    <property type="match status" value="1"/>
</dbReference>
<evidence type="ECO:0000256" key="2">
    <source>
        <dbReference type="ARBA" id="ARBA00022840"/>
    </source>
</evidence>
<dbReference type="InterPro" id="IPR014001">
    <property type="entry name" value="Helicase_ATP-bd"/>
</dbReference>
<dbReference type="GO" id="GO:0016787">
    <property type="term" value="F:hydrolase activity"/>
    <property type="evidence" value="ECO:0007669"/>
    <property type="project" value="InterPro"/>
</dbReference>
<dbReference type="SMART" id="SM00490">
    <property type="entry name" value="HELICc"/>
    <property type="match status" value="1"/>
</dbReference>
<evidence type="ECO:0000256" key="1">
    <source>
        <dbReference type="ARBA" id="ARBA00022741"/>
    </source>
</evidence>
<dbReference type="SUPFAM" id="SSF52540">
    <property type="entry name" value="P-loop containing nucleoside triphosphate hydrolases"/>
    <property type="match status" value="1"/>
</dbReference>
<dbReference type="Gene3D" id="3.40.50.300">
    <property type="entry name" value="P-loop containing nucleotide triphosphate hydrolases"/>
    <property type="match status" value="2"/>
</dbReference>
<keyword evidence="3" id="KW-0238">DNA-binding</keyword>
<keyword evidence="7" id="KW-1185">Reference proteome</keyword>
<evidence type="ECO:0000313" key="6">
    <source>
        <dbReference type="EMBL" id="EHJ07129.1"/>
    </source>
</evidence>
<sequence length="360" mass="41552">MDNITHYRLIQSVNVSSKACYNLPFKLSEQQQYASNIIVEAVKSRQTVLLYAVTGAGKTEMMFKGIQQARQNGDNVAIVSPRVDVVIEISQRIKEAFKDEKIDVLHQQSQQQFNGYFIIATVHQLYRFKGHFDVVFIDEVDAFPLSMDTSLQQTIKSATKTTCTIIYMTATPPKQLLRNIPAKNIIKLPARFHRQPLPLPSFKYFKLTPNKRQVLLLNMIMEQIRSQRFTLVFFNNIDTMITTYQTYKQILNNLTYVYSSDAFRFEKVERLRKGDYQVLFTTTILERGFTMSKLDVIVIDSHTFNEAALIQIAGRVGRKLQSTSGHVCFLHQGVTIEMRRAKRNIAMMNKLALQKGWLDE</sequence>
<dbReference type="Proteomes" id="UP000005413">
    <property type="component" value="Unassembled WGS sequence"/>
</dbReference>
<dbReference type="AlphaFoldDB" id="G5JKZ1"/>
<dbReference type="PANTHER" id="PTHR30580">
    <property type="entry name" value="PRIMOSOMAL PROTEIN N"/>
    <property type="match status" value="1"/>
</dbReference>
<dbReference type="GO" id="GO:0005524">
    <property type="term" value="F:ATP binding"/>
    <property type="evidence" value="ECO:0007669"/>
    <property type="project" value="UniProtKB-KW"/>
</dbReference>
<organism evidence="6 7">
    <name type="scientific">Staphylococcus simiae CCM 7213 = CCUG 51256</name>
    <dbReference type="NCBI Taxonomy" id="911238"/>
    <lineage>
        <taxon>Bacteria</taxon>
        <taxon>Bacillati</taxon>
        <taxon>Bacillota</taxon>
        <taxon>Bacilli</taxon>
        <taxon>Bacillales</taxon>
        <taxon>Staphylococcaceae</taxon>
        <taxon>Staphylococcus</taxon>
    </lineage>
</organism>
<dbReference type="Pfam" id="PF00271">
    <property type="entry name" value="Helicase_C"/>
    <property type="match status" value="1"/>
</dbReference>
<dbReference type="GO" id="GO:0006270">
    <property type="term" value="P:DNA replication initiation"/>
    <property type="evidence" value="ECO:0007669"/>
    <property type="project" value="TreeGrafter"/>
</dbReference>
<dbReference type="EMBL" id="AEUN01000497">
    <property type="protein sequence ID" value="EHJ07129.1"/>
    <property type="molecule type" value="Genomic_DNA"/>
</dbReference>
<evidence type="ECO:0000256" key="3">
    <source>
        <dbReference type="ARBA" id="ARBA00023125"/>
    </source>
</evidence>
<evidence type="ECO:0000313" key="7">
    <source>
        <dbReference type="Proteomes" id="UP000005413"/>
    </source>
</evidence>
<dbReference type="InterPro" id="IPR027417">
    <property type="entry name" value="P-loop_NTPase"/>
</dbReference>
<dbReference type="PROSITE" id="PS51192">
    <property type="entry name" value="HELICASE_ATP_BIND_1"/>
    <property type="match status" value="1"/>
</dbReference>
<feature type="domain" description="Helicase ATP-binding" evidence="4">
    <location>
        <begin position="39"/>
        <end position="190"/>
    </location>
</feature>
<keyword evidence="6" id="KW-0378">Hydrolase</keyword>
<dbReference type="PATRIC" id="fig|911238.3.peg.1898"/>
<dbReference type="GO" id="GO:0043138">
    <property type="term" value="F:3'-5' DNA helicase activity"/>
    <property type="evidence" value="ECO:0007669"/>
    <property type="project" value="TreeGrafter"/>
</dbReference>
<reference evidence="6 7" key="1">
    <citation type="journal article" date="2012" name="BMC Genomics">
        <title>Comparative genomic analysis of the genus Staphylococcus including Staphylococcus aureus and its newly described sister species Staphylococcus simiae.</title>
        <authorList>
            <person name="Suzuki H."/>
            <person name="Lefebure T."/>
            <person name="Pavinski Bitar P."/>
            <person name="Stanhope M.J."/>
        </authorList>
    </citation>
    <scope>NUCLEOTIDE SEQUENCE [LARGE SCALE GENOMIC DNA]</scope>
    <source>
        <strain evidence="6 7">CCM 7213</strain>
    </source>
</reference>
<evidence type="ECO:0000259" key="5">
    <source>
        <dbReference type="PROSITE" id="PS51194"/>
    </source>
</evidence>
<comment type="caution">
    <text evidence="6">The sequence shown here is derived from an EMBL/GenBank/DDBJ whole genome shotgun (WGS) entry which is preliminary data.</text>
</comment>
<dbReference type="GO" id="GO:0006310">
    <property type="term" value="P:DNA recombination"/>
    <property type="evidence" value="ECO:0007669"/>
    <property type="project" value="TreeGrafter"/>
</dbReference>
<keyword evidence="1" id="KW-0547">Nucleotide-binding</keyword>
<keyword evidence="2" id="KW-0067">ATP-binding</keyword>
<name>G5JKZ1_9STAP</name>
<evidence type="ECO:0000259" key="4">
    <source>
        <dbReference type="PROSITE" id="PS51192"/>
    </source>
</evidence>
<proteinExistence type="predicted"/>
<keyword evidence="6" id="KW-0347">Helicase</keyword>
<dbReference type="Pfam" id="PF04851">
    <property type="entry name" value="ResIII"/>
    <property type="match status" value="1"/>
</dbReference>
<dbReference type="InterPro" id="IPR006935">
    <property type="entry name" value="Helicase/UvrB_N"/>
</dbReference>
<protein>
    <submittedName>
        <fullName evidence="6">Putative helicase</fullName>
    </submittedName>
</protein>
<gene>
    <name evidence="6" type="ORF">SS7213T_10764</name>
</gene>
<dbReference type="GO" id="GO:0003677">
    <property type="term" value="F:DNA binding"/>
    <property type="evidence" value="ECO:0007669"/>
    <property type="project" value="UniProtKB-KW"/>
</dbReference>
<dbReference type="GO" id="GO:0006302">
    <property type="term" value="P:double-strand break repair"/>
    <property type="evidence" value="ECO:0007669"/>
    <property type="project" value="TreeGrafter"/>
</dbReference>
<accession>G5JKZ1</accession>
<dbReference type="SMART" id="SM00487">
    <property type="entry name" value="DEXDc"/>
    <property type="match status" value="1"/>
</dbReference>
<dbReference type="InterPro" id="IPR001650">
    <property type="entry name" value="Helicase_C-like"/>
</dbReference>
<dbReference type="PANTHER" id="PTHR30580:SF1">
    <property type="entry name" value="COMF OPERON PROTEIN 1"/>
    <property type="match status" value="1"/>
</dbReference>